<gene>
    <name evidence="12" type="ORF">PYCCODRAFT_1452624</name>
</gene>
<name>A0A1Y2ILP1_TRAC3</name>
<dbReference type="InterPro" id="IPR050931">
    <property type="entry name" value="Mito_Protein_Transport_Metaxin"/>
</dbReference>
<comment type="subcellular location">
    <subcellularLocation>
        <location evidence="1">Mitochondrion outer membrane</location>
    </subcellularLocation>
</comment>
<sequence>MSESKLSPLLGSRDIVLHLWPKHKDLLSFDPASVAALLYLQLALPGHFSVAYCANPDLSPSGQLPFLTQGLYHASGLSSIIAFVRRHPNARNLDAGLSPLETAQLTARIAHVDSCYGDLVNHMLYSLQENWIDVTRPALISMLPVPQRYYVPARIRESHKARLEAVELWDVPEVEEEEPEEQRRVVFGKRRKHRPDPEAHHFKKTFNREQVVERARALFDVYDRMLGDDRFFMGNEWPTTLDVLFAAHSHVLLDLQLPDPLVTSALTSYPRLVAHCRSVLSTAFPPNSPFPPTHQQGWLSSLRCLIPWPRTPTSHRSNHAALEGSPEAREIERRYKLWRWGFIAGSLLVSAAYVLYAVSIVLVKDGDVVARIGADDAPDDDDESEEEEDEVGGEGEPEAEADADAAAEE</sequence>
<keyword evidence="5" id="KW-0653">Protein transport</keyword>
<dbReference type="OrthoDB" id="5835136at2759"/>
<comment type="similarity">
    <text evidence="2">Belongs to the metaxin family.</text>
</comment>
<dbReference type="Pfam" id="PF17171">
    <property type="entry name" value="GST_C_6"/>
    <property type="match status" value="1"/>
</dbReference>
<evidence type="ECO:0000259" key="10">
    <source>
        <dbReference type="Pfam" id="PF10568"/>
    </source>
</evidence>
<dbReference type="PANTHER" id="PTHR12289:SF41">
    <property type="entry name" value="FAILED AXON CONNECTIONS-RELATED"/>
    <property type="match status" value="1"/>
</dbReference>
<proteinExistence type="inferred from homology"/>
<evidence type="ECO:0000256" key="8">
    <source>
        <dbReference type="SAM" id="MobiDB-lite"/>
    </source>
</evidence>
<organism evidence="12 13">
    <name type="scientific">Trametes coccinea (strain BRFM310)</name>
    <name type="common">Pycnoporus coccineus</name>
    <dbReference type="NCBI Taxonomy" id="1353009"/>
    <lineage>
        <taxon>Eukaryota</taxon>
        <taxon>Fungi</taxon>
        <taxon>Dikarya</taxon>
        <taxon>Basidiomycota</taxon>
        <taxon>Agaricomycotina</taxon>
        <taxon>Agaricomycetes</taxon>
        <taxon>Polyporales</taxon>
        <taxon>Polyporaceae</taxon>
        <taxon>Trametes</taxon>
    </lineage>
</organism>
<feature type="domain" description="Metaxin glutathione S-transferase" evidence="11">
    <location>
        <begin position="219"/>
        <end position="278"/>
    </location>
</feature>
<dbReference type="InterPro" id="IPR033468">
    <property type="entry name" value="Metaxin_GST"/>
</dbReference>
<dbReference type="Pfam" id="PF10568">
    <property type="entry name" value="Tom37"/>
    <property type="match status" value="1"/>
</dbReference>
<reference evidence="12 13" key="1">
    <citation type="journal article" date="2015" name="Biotechnol. Biofuels">
        <title>Enhanced degradation of softwood versus hardwood by the white-rot fungus Pycnoporus coccineus.</title>
        <authorList>
            <person name="Couturier M."/>
            <person name="Navarro D."/>
            <person name="Chevret D."/>
            <person name="Henrissat B."/>
            <person name="Piumi F."/>
            <person name="Ruiz-Duenas F.J."/>
            <person name="Martinez A.T."/>
            <person name="Grigoriev I.V."/>
            <person name="Riley R."/>
            <person name="Lipzen A."/>
            <person name="Berrin J.G."/>
            <person name="Master E.R."/>
            <person name="Rosso M.N."/>
        </authorList>
    </citation>
    <scope>NUCLEOTIDE SEQUENCE [LARGE SCALE GENOMIC DNA]</scope>
    <source>
        <strain evidence="12 13">BRFM310</strain>
    </source>
</reference>
<dbReference type="GO" id="GO:0007005">
    <property type="term" value="P:mitochondrion organization"/>
    <property type="evidence" value="ECO:0007669"/>
    <property type="project" value="TreeGrafter"/>
</dbReference>
<evidence type="ECO:0000256" key="5">
    <source>
        <dbReference type="ARBA" id="ARBA00022927"/>
    </source>
</evidence>
<dbReference type="InterPro" id="IPR036282">
    <property type="entry name" value="Glutathione-S-Trfase_C_sf"/>
</dbReference>
<evidence type="ECO:0008006" key="14">
    <source>
        <dbReference type="Google" id="ProtNLM"/>
    </source>
</evidence>
<feature type="domain" description="Mitochondrial outer membrane transport complex Sam37/metaxin N-terminal" evidence="10">
    <location>
        <begin position="33"/>
        <end position="156"/>
    </location>
</feature>
<evidence type="ECO:0000256" key="7">
    <source>
        <dbReference type="ARBA" id="ARBA00023136"/>
    </source>
</evidence>
<keyword evidence="6" id="KW-0496">Mitochondrion</keyword>
<evidence type="ECO:0000256" key="3">
    <source>
        <dbReference type="ARBA" id="ARBA00022448"/>
    </source>
</evidence>
<keyword evidence="7 9" id="KW-0472">Membrane</keyword>
<protein>
    <recommendedName>
        <fullName evidence="14">Mitochondrial outer membrane transport complex Sam37/metaxin N-terminal domain-containing protein</fullName>
    </recommendedName>
</protein>
<feature type="compositionally biased region" description="Acidic residues" evidence="8">
    <location>
        <begin position="376"/>
        <end position="409"/>
    </location>
</feature>
<evidence type="ECO:0000313" key="12">
    <source>
        <dbReference type="EMBL" id="OSD01534.1"/>
    </source>
</evidence>
<feature type="region of interest" description="Disordered" evidence="8">
    <location>
        <begin position="372"/>
        <end position="409"/>
    </location>
</feature>
<evidence type="ECO:0000256" key="6">
    <source>
        <dbReference type="ARBA" id="ARBA00023128"/>
    </source>
</evidence>
<evidence type="ECO:0000256" key="9">
    <source>
        <dbReference type="SAM" id="Phobius"/>
    </source>
</evidence>
<keyword evidence="3" id="KW-0813">Transport</keyword>
<keyword evidence="9" id="KW-1133">Transmembrane helix</keyword>
<dbReference type="GO" id="GO:0001401">
    <property type="term" value="C:SAM complex"/>
    <property type="evidence" value="ECO:0007669"/>
    <property type="project" value="InterPro"/>
</dbReference>
<dbReference type="STRING" id="1353009.A0A1Y2ILP1"/>
<evidence type="ECO:0000313" key="13">
    <source>
        <dbReference type="Proteomes" id="UP000193067"/>
    </source>
</evidence>
<dbReference type="AlphaFoldDB" id="A0A1Y2ILP1"/>
<accession>A0A1Y2ILP1</accession>
<keyword evidence="13" id="KW-1185">Reference proteome</keyword>
<dbReference type="PANTHER" id="PTHR12289">
    <property type="entry name" value="METAXIN RELATED"/>
    <property type="match status" value="1"/>
</dbReference>
<evidence type="ECO:0000256" key="1">
    <source>
        <dbReference type="ARBA" id="ARBA00004294"/>
    </source>
</evidence>
<feature type="transmembrane region" description="Helical" evidence="9">
    <location>
        <begin position="337"/>
        <end position="363"/>
    </location>
</feature>
<dbReference type="GO" id="GO:0015031">
    <property type="term" value="P:protein transport"/>
    <property type="evidence" value="ECO:0007669"/>
    <property type="project" value="UniProtKB-KW"/>
</dbReference>
<dbReference type="Proteomes" id="UP000193067">
    <property type="component" value="Unassembled WGS sequence"/>
</dbReference>
<evidence type="ECO:0000256" key="2">
    <source>
        <dbReference type="ARBA" id="ARBA00009170"/>
    </source>
</evidence>
<dbReference type="EMBL" id="KZ084110">
    <property type="protein sequence ID" value="OSD01534.1"/>
    <property type="molecule type" value="Genomic_DNA"/>
</dbReference>
<keyword evidence="9" id="KW-0812">Transmembrane</keyword>
<evidence type="ECO:0000259" key="11">
    <source>
        <dbReference type="Pfam" id="PF17171"/>
    </source>
</evidence>
<evidence type="ECO:0000256" key="4">
    <source>
        <dbReference type="ARBA" id="ARBA00022787"/>
    </source>
</evidence>
<dbReference type="SUPFAM" id="SSF47616">
    <property type="entry name" value="GST C-terminal domain-like"/>
    <property type="match status" value="1"/>
</dbReference>
<keyword evidence="4" id="KW-1000">Mitochondrion outer membrane</keyword>
<dbReference type="InterPro" id="IPR019564">
    <property type="entry name" value="Sam37/metaxin_N"/>
</dbReference>